<evidence type="ECO:0008006" key="3">
    <source>
        <dbReference type="Google" id="ProtNLM"/>
    </source>
</evidence>
<proteinExistence type="predicted"/>
<protein>
    <recommendedName>
        <fullName evidence="3">Cthe-2314-like HEPN domain-containing protein</fullName>
    </recommendedName>
</protein>
<evidence type="ECO:0000313" key="2">
    <source>
        <dbReference type="Proteomes" id="UP000019275"/>
    </source>
</evidence>
<organism evidence="1 2">
    <name type="scientific">Cellulophaga geojensis KL-A</name>
    <dbReference type="NCBI Taxonomy" id="1328323"/>
    <lineage>
        <taxon>Bacteria</taxon>
        <taxon>Pseudomonadati</taxon>
        <taxon>Bacteroidota</taxon>
        <taxon>Flavobacteriia</taxon>
        <taxon>Flavobacteriales</taxon>
        <taxon>Flavobacteriaceae</taxon>
        <taxon>Cellulophaga</taxon>
    </lineage>
</organism>
<evidence type="ECO:0000313" key="1">
    <source>
        <dbReference type="EMBL" id="EWH10100.1"/>
    </source>
</evidence>
<gene>
    <name evidence="1" type="ORF">KLA_16977</name>
</gene>
<comment type="caution">
    <text evidence="1">The sequence shown here is derived from an EMBL/GenBank/DDBJ whole genome shotgun (WGS) entry which is preliminary data.</text>
</comment>
<sequence length="309" mass="36234">MSEILFIDEPQEKLDEIQSLIKVVYEGFMALAMDYGYHINNVFGQSKDGKHEIYELRDSINYRIRSANLHFYLLIVRKFEIENRFAKMLKEKPTVFNGFIMGNPHFEMASDEIMAIYDSIVFHLSSCFDYLAMLTQFVFGKNPQTKLQWITLVKHCHNNKSEFANRKFVENIKKVNSEFVSKFNDYRAELIHRKKSTSFANVSWELDSGKVTTQFKCSEKIKSNLKKIIDKDLEYCISYASFELIKQTLLKISHVLNGMHDEFRENYIGHAPKMNNGGFQLITMNPETKFAESPALGSWKKFMEYKNFC</sequence>
<reference evidence="1 2" key="1">
    <citation type="journal article" date="2014" name="Genome Announc.">
        <title>Draft Genome Sequence of the Carrageenan-Degrading Bacterium Cellulophaga sp. Strain KL-A, Isolated from Decaying Marine Algae.</title>
        <authorList>
            <person name="Shan D."/>
            <person name="Ying J."/>
            <person name="Li X."/>
            <person name="Gao Z."/>
            <person name="Wei G."/>
            <person name="Shao Z."/>
        </authorList>
    </citation>
    <scope>NUCLEOTIDE SEQUENCE [LARGE SCALE GENOMIC DNA]</scope>
    <source>
        <strain evidence="1 2">KL-A</strain>
    </source>
</reference>
<accession>A0ABN0RJJ8</accession>
<dbReference type="RefSeq" id="WP_034647257.1">
    <property type="nucleotide sequence ID" value="NZ_ARZX01000043.1"/>
</dbReference>
<name>A0ABN0RJJ8_9FLAO</name>
<dbReference type="EMBL" id="ARZX01000043">
    <property type="protein sequence ID" value="EWH10100.1"/>
    <property type="molecule type" value="Genomic_DNA"/>
</dbReference>
<keyword evidence="2" id="KW-1185">Reference proteome</keyword>
<dbReference type="Proteomes" id="UP000019275">
    <property type="component" value="Unassembled WGS sequence"/>
</dbReference>